<feature type="compositionally biased region" description="Pro residues" evidence="1">
    <location>
        <begin position="43"/>
        <end position="55"/>
    </location>
</feature>
<sequence>MVAGRDTGGNAAGSSTVGNSVSGGTVEGSVVQAGSIGQVHIHPAPPPAPSPPAPLTPRQIRAPRPVFVNRQAEIAVLNQALESSVDRPVVVACTGLGGVGKTELVARWAHDQREHFPDGELYADLGAVRHRGGVDLGEVLGGFVRALGVREDSVPASMGERANLYRTVTAGRRLLVFLDGVEHAAEARALTPSSGLVVAAGRTRLEALVLEGARPVTVGPLGSGAAGDLVRMWLGEDRGSEQDLAELVRLCGGLPLALQAVGAQMITRSRMRMGRVVAELAERQRSLEPLGTREAGVQEAFESVYAHLPAQTRDLYHLLGVHPGPLFTPDLARAAGLHGVDQALEDLLHAHLVDETADEDRYRCHDLVRLHARRRAYEAWPEDRREAVLRRIVDFYRDRAAAADREILGERFRLQPPPASAGALPAGRSAALEWLQAERADLLAVLHAAAERGWHEPVWQLCESLWPLYHARKHFADWIESHELGVEAAQWDGRADAEIRMRNQLARAHYEMGDYPRAQAQLDLARERLVLVQDPRLAGLLWESQGLLRLAQGEADRAAHYFTLALEANAGDPHGVVVQTYNLGQALLAATRHTQALQVLNSAAEAAREQGDTPMLMRLALVRARVLRATGDPAGALTGAQEAARLAAGLGQVAKEDQALTFVAELAAASGDADLQAATAARRQQLSRQAGVAPQAPRPHNS</sequence>
<feature type="region of interest" description="Disordered" evidence="1">
    <location>
        <begin position="679"/>
        <end position="702"/>
    </location>
</feature>
<dbReference type="PRINTS" id="PR00364">
    <property type="entry name" value="DISEASERSIST"/>
</dbReference>
<dbReference type="PANTHER" id="PTHR47691">
    <property type="entry name" value="REGULATOR-RELATED"/>
    <property type="match status" value="1"/>
</dbReference>
<evidence type="ECO:0000313" key="3">
    <source>
        <dbReference type="Proteomes" id="UP001592582"/>
    </source>
</evidence>
<dbReference type="Gene3D" id="1.25.40.10">
    <property type="entry name" value="Tetratricopeptide repeat domain"/>
    <property type="match status" value="1"/>
</dbReference>
<feature type="compositionally biased region" description="Low complexity" evidence="1">
    <location>
        <begin position="13"/>
        <end position="26"/>
    </location>
</feature>
<dbReference type="Gene3D" id="3.40.50.300">
    <property type="entry name" value="P-loop containing nucleotide triphosphate hydrolases"/>
    <property type="match status" value="1"/>
</dbReference>
<organism evidence="2 3">
    <name type="scientific">Streptacidiphilus alkalitolerans</name>
    <dbReference type="NCBI Taxonomy" id="3342712"/>
    <lineage>
        <taxon>Bacteria</taxon>
        <taxon>Bacillati</taxon>
        <taxon>Actinomycetota</taxon>
        <taxon>Actinomycetes</taxon>
        <taxon>Kitasatosporales</taxon>
        <taxon>Streptomycetaceae</taxon>
        <taxon>Streptacidiphilus</taxon>
    </lineage>
</organism>
<feature type="compositionally biased region" description="Low complexity" evidence="1">
    <location>
        <begin position="679"/>
        <end position="691"/>
    </location>
</feature>
<comment type="caution">
    <text evidence="2">The sequence shown here is derived from an EMBL/GenBank/DDBJ whole genome shotgun (WGS) entry which is preliminary data.</text>
</comment>
<proteinExistence type="predicted"/>
<dbReference type="InterPro" id="IPR027417">
    <property type="entry name" value="P-loop_NTPase"/>
</dbReference>
<dbReference type="RefSeq" id="WP_380501780.1">
    <property type="nucleotide sequence ID" value="NZ_JBHEZX010000001.1"/>
</dbReference>
<name>A0ABV6V3C9_9ACTN</name>
<evidence type="ECO:0000313" key="2">
    <source>
        <dbReference type="EMBL" id="MFC1408188.1"/>
    </source>
</evidence>
<evidence type="ECO:0008006" key="4">
    <source>
        <dbReference type="Google" id="ProtNLM"/>
    </source>
</evidence>
<dbReference type="EMBL" id="JBHEZX010000001">
    <property type="protein sequence ID" value="MFC1408188.1"/>
    <property type="molecule type" value="Genomic_DNA"/>
</dbReference>
<feature type="region of interest" description="Disordered" evidence="1">
    <location>
        <begin position="39"/>
        <end position="59"/>
    </location>
</feature>
<evidence type="ECO:0000256" key="1">
    <source>
        <dbReference type="SAM" id="MobiDB-lite"/>
    </source>
</evidence>
<feature type="compositionally biased region" description="Gly residues" evidence="1">
    <location>
        <begin position="1"/>
        <end position="11"/>
    </location>
</feature>
<feature type="region of interest" description="Disordered" evidence="1">
    <location>
        <begin position="1"/>
        <end position="26"/>
    </location>
</feature>
<dbReference type="InterPro" id="IPR011990">
    <property type="entry name" value="TPR-like_helical_dom_sf"/>
</dbReference>
<reference evidence="2 3" key="1">
    <citation type="submission" date="2024-09" db="EMBL/GenBank/DDBJ databases">
        <authorList>
            <person name="Lee S.D."/>
        </authorList>
    </citation>
    <scope>NUCLEOTIDE SEQUENCE [LARGE SCALE GENOMIC DNA]</scope>
    <source>
        <strain evidence="2 3">N1-1</strain>
    </source>
</reference>
<keyword evidence="3" id="KW-1185">Reference proteome</keyword>
<dbReference type="PANTHER" id="PTHR47691:SF3">
    <property type="entry name" value="HTH-TYPE TRANSCRIPTIONAL REGULATOR RV0890C-RELATED"/>
    <property type="match status" value="1"/>
</dbReference>
<accession>A0ABV6V3C9</accession>
<dbReference type="SUPFAM" id="SSF48452">
    <property type="entry name" value="TPR-like"/>
    <property type="match status" value="1"/>
</dbReference>
<dbReference type="Proteomes" id="UP001592582">
    <property type="component" value="Unassembled WGS sequence"/>
</dbReference>
<protein>
    <recommendedName>
        <fullName evidence="4">NB-ARC domain-containing protein</fullName>
    </recommendedName>
</protein>
<gene>
    <name evidence="2" type="ORF">ACEZDG_02720</name>
</gene>
<dbReference type="SUPFAM" id="SSF52540">
    <property type="entry name" value="P-loop containing nucleoside triphosphate hydrolases"/>
    <property type="match status" value="1"/>
</dbReference>